<accession>V5WFP7</accession>
<protein>
    <submittedName>
        <fullName evidence="1">Uncharacterized protein</fullName>
    </submittedName>
</protein>
<organism evidence="1 2">
    <name type="scientific">Salinispira pacifica</name>
    <dbReference type="NCBI Taxonomy" id="1307761"/>
    <lineage>
        <taxon>Bacteria</taxon>
        <taxon>Pseudomonadati</taxon>
        <taxon>Spirochaetota</taxon>
        <taxon>Spirochaetia</taxon>
        <taxon>Spirochaetales</taxon>
        <taxon>Spirochaetaceae</taxon>
        <taxon>Salinispira</taxon>
    </lineage>
</organism>
<gene>
    <name evidence="1" type="ORF">L21SP2_1236</name>
</gene>
<dbReference type="EMBL" id="CP006939">
    <property type="protein sequence ID" value="AHC14637.1"/>
    <property type="molecule type" value="Genomic_DNA"/>
</dbReference>
<dbReference type="Proteomes" id="UP000018680">
    <property type="component" value="Chromosome"/>
</dbReference>
<dbReference type="KEGG" id="slr:L21SP2_1236"/>
<dbReference type="OrthoDB" id="367580at2"/>
<keyword evidence="2" id="KW-1185">Reference proteome</keyword>
<reference evidence="1 2" key="1">
    <citation type="journal article" date="2015" name="Stand. Genomic Sci.">
        <title>Complete genome sequence and description of Salinispira pacifica gen. nov., sp. nov., a novel spirochaete isolated form a hypersaline microbial mat.</title>
        <authorList>
            <person name="Ben Hania W."/>
            <person name="Joseph M."/>
            <person name="Schumann P."/>
            <person name="Bunk B."/>
            <person name="Fiebig A."/>
            <person name="Sproer C."/>
            <person name="Klenk H.P."/>
            <person name="Fardeau M.L."/>
            <person name="Spring S."/>
        </authorList>
    </citation>
    <scope>NUCLEOTIDE SEQUENCE [LARGE SCALE GENOMIC DNA]</scope>
    <source>
        <strain evidence="1 2">L21-RPul-D2</strain>
    </source>
</reference>
<dbReference type="eggNOG" id="ENOG50347Q1">
    <property type="taxonomic scope" value="Bacteria"/>
</dbReference>
<name>V5WFP7_9SPIO</name>
<proteinExistence type="predicted"/>
<evidence type="ECO:0000313" key="2">
    <source>
        <dbReference type="Proteomes" id="UP000018680"/>
    </source>
</evidence>
<dbReference type="HOGENOM" id="CLU_952864_0_0_12"/>
<dbReference type="AlphaFoldDB" id="V5WFP7"/>
<evidence type="ECO:0000313" key="1">
    <source>
        <dbReference type="EMBL" id="AHC14637.1"/>
    </source>
</evidence>
<dbReference type="STRING" id="1307761.L21SP2_1236"/>
<sequence>MKIIINNEEMDITLEKESTLGEIFTSLQEWLSQGGLYPLSLELDDETADIVDQSGWSGRGLESIGEFHLRAGNLNQLRQQQLMVILDYINLLIQTLNSLQNGGDSGMFTKAFSEYTHVRSALPSVLRLEEESFVNDFKRLENAKAAVESAPGDEAALNEFHNRLKDLRIILLDRLQELNKPGKELNTAITLLKNIVPGLEEAGVALQTGREREAYGLMFRISETAAKFIRIMNILSIDEPEIRHDEVHRDLQKLSEIIGEMNQAISAEDTVMLADLLEYDLQELLESLIDAAQGVHAEA</sequence>
<dbReference type="RefSeq" id="WP_024267561.1">
    <property type="nucleotide sequence ID" value="NC_023035.1"/>
</dbReference>